<dbReference type="InterPro" id="IPR053169">
    <property type="entry name" value="MUG_Protein"/>
</dbReference>
<proteinExistence type="predicted"/>
<dbReference type="Gene3D" id="1.50.10.20">
    <property type="match status" value="1"/>
</dbReference>
<dbReference type="GO" id="GO:0005975">
    <property type="term" value="P:carbohydrate metabolic process"/>
    <property type="evidence" value="ECO:0007669"/>
    <property type="project" value="InterPro"/>
</dbReference>
<dbReference type="eggNOG" id="ENOG502QR9C">
    <property type="taxonomic scope" value="Eukaryota"/>
</dbReference>
<dbReference type="GeneID" id="7051090"/>
<dbReference type="OMA" id="YYDDNAH"/>
<dbReference type="PANTHER" id="PTHR47791:SF3">
    <property type="entry name" value="MEIOTICALLY UP-REGULATED GENE 191 PROTEIN"/>
    <property type="match status" value="1"/>
</dbReference>
<dbReference type="VEuPathDB" id="FungiDB:SJAG_02711"/>
<dbReference type="Pfam" id="PF03663">
    <property type="entry name" value="Glyco_hydro_76"/>
    <property type="match status" value="1"/>
</dbReference>
<evidence type="ECO:0000313" key="1">
    <source>
        <dbReference type="EMBL" id="EEB07614.1"/>
    </source>
</evidence>
<dbReference type="InterPro" id="IPR005198">
    <property type="entry name" value="Glyco_hydro_76"/>
</dbReference>
<dbReference type="OrthoDB" id="9984024at2759"/>
<sequence length="455" mass="50894">MSSDNEFLQEALDILDRAYHEFVDTRQYRLGNAVASAETYLDNHVYLIWPVAVYIEALADSLKFSGRYEKKLEVVFKAMKQYWHPSMGACCASLYFDGNDDVYYDDNAQLAIGLAVAGYYSGTSVHRRQYVNRATSIVELTIQRGWNSEKGGVAWHTRTTGPPWTNLNACSTTMAATAACRLAAVTNDPSRRKDMLVFAWKCILWVHDHLLNEHGLVCDGLSLENGHWKRDPIVFTYNTGGYILSMSLLNNFPTDNQMLPNIDRLPSMLEDAVKAALDTNGALYEQACNGPFKNWADNTFFSQILAEGLVAFSFTMPGSPLAEPAQQMVLDQARFVMKYIRDPKDGMYFRSLSLYKLNEQGVRIFNQLFHANKTLEPCAEDRESLKDVPLEKRPPVKTLLGNAGAARLLFCAAEIVLRRQSKGAPQDASAGAFMQRRPGASTASGDKLKKNCIIS</sequence>
<organism evidence="1 3">
    <name type="scientific">Schizosaccharomyces japonicus (strain yFS275 / FY16936)</name>
    <name type="common">Fission yeast</name>
    <dbReference type="NCBI Taxonomy" id="402676"/>
    <lineage>
        <taxon>Eukaryota</taxon>
        <taxon>Fungi</taxon>
        <taxon>Dikarya</taxon>
        <taxon>Ascomycota</taxon>
        <taxon>Taphrinomycotina</taxon>
        <taxon>Schizosaccharomycetes</taxon>
        <taxon>Schizosaccharomycetales</taxon>
        <taxon>Schizosaccharomycetaceae</taxon>
        <taxon>Schizosaccharomyces</taxon>
    </lineage>
</organism>
<dbReference type="JaponicusDB" id="SJAG_02711">
    <property type="gene designation" value="mug191"/>
</dbReference>
<dbReference type="InterPro" id="IPR008928">
    <property type="entry name" value="6-hairpin_glycosidase_sf"/>
</dbReference>
<dbReference type="AlphaFoldDB" id="B6K0Z3"/>
<accession>B6K0Z3</accession>
<dbReference type="Proteomes" id="UP000001744">
    <property type="component" value="Unassembled WGS sequence"/>
</dbReference>
<dbReference type="STRING" id="402676.B6K0Z3"/>
<dbReference type="RefSeq" id="XP_002173907.1">
    <property type="nucleotide sequence ID" value="XM_002173871.2"/>
</dbReference>
<gene>
    <name evidence="2" type="primary">mug191</name>
    <name evidence="1" type="ORF">SJAG_02711</name>
</gene>
<evidence type="ECO:0000313" key="3">
    <source>
        <dbReference type="Proteomes" id="UP000001744"/>
    </source>
</evidence>
<dbReference type="PANTHER" id="PTHR47791">
    <property type="entry name" value="MEIOTICALLY UP-REGULATED GENE 191 PROTEIN"/>
    <property type="match status" value="1"/>
</dbReference>
<keyword evidence="3" id="KW-1185">Reference proteome</keyword>
<dbReference type="EMBL" id="KE651166">
    <property type="protein sequence ID" value="EEB07614.1"/>
    <property type="molecule type" value="Genomic_DNA"/>
</dbReference>
<dbReference type="HOGENOM" id="CLU_040051_1_0_1"/>
<reference evidence="1 3" key="1">
    <citation type="journal article" date="2011" name="Science">
        <title>Comparative functional genomics of the fission yeasts.</title>
        <authorList>
            <person name="Rhind N."/>
            <person name="Chen Z."/>
            <person name="Yassour M."/>
            <person name="Thompson D.A."/>
            <person name="Haas B.J."/>
            <person name="Habib N."/>
            <person name="Wapinski I."/>
            <person name="Roy S."/>
            <person name="Lin M.F."/>
            <person name="Heiman D.I."/>
            <person name="Young S.K."/>
            <person name="Furuya K."/>
            <person name="Guo Y."/>
            <person name="Pidoux A."/>
            <person name="Chen H.M."/>
            <person name="Robbertse B."/>
            <person name="Goldberg J.M."/>
            <person name="Aoki K."/>
            <person name="Bayne E.H."/>
            <person name="Berlin A.M."/>
            <person name="Desjardins C.A."/>
            <person name="Dobbs E."/>
            <person name="Dukaj L."/>
            <person name="Fan L."/>
            <person name="FitzGerald M.G."/>
            <person name="French C."/>
            <person name="Gujja S."/>
            <person name="Hansen K."/>
            <person name="Keifenheim D."/>
            <person name="Levin J.Z."/>
            <person name="Mosher R.A."/>
            <person name="Mueller C.A."/>
            <person name="Pfiffner J."/>
            <person name="Priest M."/>
            <person name="Russ C."/>
            <person name="Smialowska A."/>
            <person name="Swoboda P."/>
            <person name="Sykes S.M."/>
            <person name="Vaughn M."/>
            <person name="Vengrova S."/>
            <person name="Yoder R."/>
            <person name="Zeng Q."/>
            <person name="Allshire R."/>
            <person name="Baulcombe D."/>
            <person name="Birren B.W."/>
            <person name="Brown W."/>
            <person name="Ekwall K."/>
            <person name="Kellis M."/>
            <person name="Leatherwood J."/>
            <person name="Levin H."/>
            <person name="Margalit H."/>
            <person name="Martienssen R."/>
            <person name="Nieduszynski C.A."/>
            <person name="Spatafora J.W."/>
            <person name="Friedman N."/>
            <person name="Dalgaard J.Z."/>
            <person name="Baumann P."/>
            <person name="Niki H."/>
            <person name="Regev A."/>
            <person name="Nusbaum C."/>
        </authorList>
    </citation>
    <scope>NUCLEOTIDE SEQUENCE [LARGE SCALE GENOMIC DNA]</scope>
    <source>
        <strain evidence="3">yFS275 / FY16936</strain>
    </source>
</reference>
<dbReference type="SUPFAM" id="SSF48208">
    <property type="entry name" value="Six-hairpin glycosidases"/>
    <property type="match status" value="1"/>
</dbReference>
<evidence type="ECO:0000313" key="2">
    <source>
        <dbReference type="JaponicusDB" id="SJAG_02711"/>
    </source>
</evidence>
<protein>
    <submittedName>
        <fullName evidence="1">Alpha-1,6-mannanase</fullName>
    </submittedName>
</protein>
<name>B6K0Z3_SCHJY</name>